<gene>
    <name evidence="5" type="ORF">GA0070604_3880</name>
</gene>
<dbReference type="PANTHER" id="PTHR44846">
    <property type="entry name" value="MANNOSYL-D-GLYCERATE TRANSPORT/METABOLISM SYSTEM REPRESSOR MNGR-RELATED"/>
    <property type="match status" value="1"/>
</dbReference>
<keyword evidence="1" id="KW-0805">Transcription regulation</keyword>
<dbReference type="InterPro" id="IPR011663">
    <property type="entry name" value="UTRA"/>
</dbReference>
<keyword evidence="2" id="KW-0238">DNA-binding</keyword>
<dbReference type="EMBL" id="FMHY01000002">
    <property type="protein sequence ID" value="SCL58640.1"/>
    <property type="molecule type" value="Genomic_DNA"/>
</dbReference>
<accession>A0A1C6UX93</accession>
<dbReference type="RefSeq" id="WP_244162002.1">
    <property type="nucleotide sequence ID" value="NZ_FMHY01000002.1"/>
</dbReference>
<dbReference type="SMART" id="SM00345">
    <property type="entry name" value="HTH_GNTR"/>
    <property type="match status" value="1"/>
</dbReference>
<dbReference type="InterPro" id="IPR036390">
    <property type="entry name" value="WH_DNA-bd_sf"/>
</dbReference>
<evidence type="ECO:0000313" key="5">
    <source>
        <dbReference type="EMBL" id="SCL58640.1"/>
    </source>
</evidence>
<dbReference type="STRING" id="227316.GA0070604_3880"/>
<dbReference type="InterPro" id="IPR036388">
    <property type="entry name" value="WH-like_DNA-bd_sf"/>
</dbReference>
<dbReference type="GO" id="GO:0045892">
    <property type="term" value="P:negative regulation of DNA-templated transcription"/>
    <property type="evidence" value="ECO:0007669"/>
    <property type="project" value="TreeGrafter"/>
</dbReference>
<proteinExistence type="predicted"/>
<dbReference type="Pfam" id="PF00392">
    <property type="entry name" value="GntR"/>
    <property type="match status" value="1"/>
</dbReference>
<evidence type="ECO:0000256" key="1">
    <source>
        <dbReference type="ARBA" id="ARBA00023015"/>
    </source>
</evidence>
<dbReference type="CDD" id="cd07377">
    <property type="entry name" value="WHTH_GntR"/>
    <property type="match status" value="1"/>
</dbReference>
<dbReference type="Proteomes" id="UP000199696">
    <property type="component" value="Unassembled WGS sequence"/>
</dbReference>
<dbReference type="GO" id="GO:0003700">
    <property type="term" value="F:DNA-binding transcription factor activity"/>
    <property type="evidence" value="ECO:0007669"/>
    <property type="project" value="InterPro"/>
</dbReference>
<protein>
    <submittedName>
        <fullName evidence="5">GntR family transcriptional regulator</fullName>
    </submittedName>
</protein>
<evidence type="ECO:0000256" key="2">
    <source>
        <dbReference type="ARBA" id="ARBA00023125"/>
    </source>
</evidence>
<dbReference type="Gene3D" id="3.40.1410.10">
    <property type="entry name" value="Chorismate lyase-like"/>
    <property type="match status" value="1"/>
</dbReference>
<dbReference type="InterPro" id="IPR050679">
    <property type="entry name" value="Bact_HTH_transcr_reg"/>
</dbReference>
<dbReference type="GO" id="GO:0003677">
    <property type="term" value="F:DNA binding"/>
    <property type="evidence" value="ECO:0007669"/>
    <property type="project" value="UniProtKB-KW"/>
</dbReference>
<dbReference type="SUPFAM" id="SSF64288">
    <property type="entry name" value="Chorismate lyase-like"/>
    <property type="match status" value="1"/>
</dbReference>
<dbReference type="InterPro" id="IPR028978">
    <property type="entry name" value="Chorismate_lyase_/UTRA_dom_sf"/>
</dbReference>
<reference evidence="6" key="1">
    <citation type="submission" date="2016-06" db="EMBL/GenBank/DDBJ databases">
        <authorList>
            <person name="Varghese N."/>
            <person name="Submissions Spin"/>
        </authorList>
    </citation>
    <scope>NUCLEOTIDE SEQUENCE [LARGE SCALE GENOMIC DNA]</scope>
    <source>
        <strain evidence="6">DSM 44814</strain>
    </source>
</reference>
<dbReference type="PROSITE" id="PS50949">
    <property type="entry name" value="HTH_GNTR"/>
    <property type="match status" value="1"/>
</dbReference>
<dbReference type="Pfam" id="PF07702">
    <property type="entry name" value="UTRA"/>
    <property type="match status" value="1"/>
</dbReference>
<organism evidence="5 6">
    <name type="scientific">Micromonospora eburnea</name>
    <dbReference type="NCBI Taxonomy" id="227316"/>
    <lineage>
        <taxon>Bacteria</taxon>
        <taxon>Bacillati</taxon>
        <taxon>Actinomycetota</taxon>
        <taxon>Actinomycetes</taxon>
        <taxon>Micromonosporales</taxon>
        <taxon>Micromonosporaceae</taxon>
        <taxon>Micromonospora</taxon>
    </lineage>
</organism>
<sequence>MPPLYQKIADDLREKIRRGELRAGDRLPTEPQLQEQYGVSRNTVRLATAQLVNEGLVESIPGRSGGIFVRERITLTFHASRAEFPTGAYAETDAWRSEVADQGHEASQEFDLRIEALPAELAQRLGVEVDSHAAVRRCVRFVNGQASSVQDTYYPMDLCQRVTELLSPRDVPQGTTRLLASRGYEQVAYEDEILARMPTPAEAQLLDLPPGTPVLLYIRTGFTNERAVRVSVTSFAGDRNRLAYTLGDSAVIGRFRDREEEPH</sequence>
<feature type="domain" description="HTH gntR-type" evidence="4">
    <location>
        <begin position="2"/>
        <end position="72"/>
    </location>
</feature>
<keyword evidence="6" id="KW-1185">Reference proteome</keyword>
<keyword evidence="3" id="KW-0804">Transcription</keyword>
<dbReference type="AlphaFoldDB" id="A0A1C6UX93"/>
<dbReference type="SMART" id="SM00866">
    <property type="entry name" value="UTRA"/>
    <property type="match status" value="1"/>
</dbReference>
<dbReference type="InterPro" id="IPR000524">
    <property type="entry name" value="Tscrpt_reg_HTH_GntR"/>
</dbReference>
<dbReference type="SUPFAM" id="SSF46785">
    <property type="entry name" value="Winged helix' DNA-binding domain"/>
    <property type="match status" value="1"/>
</dbReference>
<dbReference type="PANTHER" id="PTHR44846:SF17">
    <property type="entry name" value="GNTR-FAMILY TRANSCRIPTIONAL REGULATOR"/>
    <property type="match status" value="1"/>
</dbReference>
<dbReference type="PRINTS" id="PR00035">
    <property type="entry name" value="HTHGNTR"/>
</dbReference>
<evidence type="ECO:0000313" key="6">
    <source>
        <dbReference type="Proteomes" id="UP000199696"/>
    </source>
</evidence>
<dbReference type="Gene3D" id="1.10.10.10">
    <property type="entry name" value="Winged helix-like DNA-binding domain superfamily/Winged helix DNA-binding domain"/>
    <property type="match status" value="1"/>
</dbReference>
<evidence type="ECO:0000256" key="3">
    <source>
        <dbReference type="ARBA" id="ARBA00023163"/>
    </source>
</evidence>
<name>A0A1C6UX93_9ACTN</name>
<evidence type="ECO:0000259" key="4">
    <source>
        <dbReference type="PROSITE" id="PS50949"/>
    </source>
</evidence>